<evidence type="ECO:0000313" key="2">
    <source>
        <dbReference type="Proteomes" id="UP000051254"/>
    </source>
</evidence>
<sequence length="110" mass="12287">MARLYSYSPTRHQAVTLISDRDSDNPLDILAAFQGLAEHTFLIDETQLERVRAQLAAPQSADTVWGLDPTDAVLSHLGVHPDVDPQQVWLHVRPPYTISHEQALHLFGPV</sequence>
<dbReference type="OrthoDB" id="9843439at2"/>
<dbReference type="AlphaFoldDB" id="A0A0R0BVE8"/>
<protein>
    <submittedName>
        <fullName evidence="1">Uncharacterized protein</fullName>
    </submittedName>
</protein>
<comment type="caution">
    <text evidence="1">The sequence shown here is derived from an EMBL/GenBank/DDBJ whole genome shotgun (WGS) entry which is preliminary data.</text>
</comment>
<dbReference type="EMBL" id="LDJH01000012">
    <property type="protein sequence ID" value="KRG58090.1"/>
    <property type="molecule type" value="Genomic_DNA"/>
</dbReference>
<organism evidence="1 2">
    <name type="scientific">Stenotrophomonas koreensis</name>
    <dbReference type="NCBI Taxonomy" id="266128"/>
    <lineage>
        <taxon>Bacteria</taxon>
        <taxon>Pseudomonadati</taxon>
        <taxon>Pseudomonadota</taxon>
        <taxon>Gammaproteobacteria</taxon>
        <taxon>Lysobacterales</taxon>
        <taxon>Lysobacteraceae</taxon>
        <taxon>Stenotrophomonas</taxon>
    </lineage>
</organism>
<dbReference type="RefSeq" id="WP_057665413.1">
    <property type="nucleotide sequence ID" value="NZ_LDJH01000012.1"/>
</dbReference>
<gene>
    <name evidence="1" type="ORF">ABB25_07225</name>
</gene>
<name>A0A0R0BVE8_9GAMM</name>
<keyword evidence="2" id="KW-1185">Reference proteome</keyword>
<dbReference type="Proteomes" id="UP000051254">
    <property type="component" value="Unassembled WGS sequence"/>
</dbReference>
<accession>A0A0R0BVE8</accession>
<dbReference type="PATRIC" id="fig|266128.3.peg.319"/>
<proteinExistence type="predicted"/>
<evidence type="ECO:0000313" key="1">
    <source>
        <dbReference type="EMBL" id="KRG58090.1"/>
    </source>
</evidence>
<reference evidence="1 2" key="1">
    <citation type="submission" date="2015-05" db="EMBL/GenBank/DDBJ databases">
        <title>Genome sequencing and analysis of members of genus Stenotrophomonas.</title>
        <authorList>
            <person name="Patil P.P."/>
            <person name="Midha S."/>
            <person name="Patil P.B."/>
        </authorList>
    </citation>
    <scope>NUCLEOTIDE SEQUENCE [LARGE SCALE GENOMIC DNA]</scope>
    <source>
        <strain evidence="1 2">DSM 17805</strain>
    </source>
</reference>